<name>A0A6F8VCP7_9PROT</name>
<reference evidence="2" key="1">
    <citation type="submission" date="2020-03" db="EMBL/GenBank/DDBJ databases">
        <title>Complete genome sequence of sulfur-oxidizing bacterium skT11.</title>
        <authorList>
            <person name="Kanda M."/>
            <person name="Kojima H."/>
            <person name="Fukui M."/>
        </authorList>
    </citation>
    <scope>NUCLEOTIDE SEQUENCE [LARGE SCALE GENOMIC DNA]</scope>
    <source>
        <strain evidence="2">skT11</strain>
    </source>
</reference>
<evidence type="ECO:0000313" key="1">
    <source>
        <dbReference type="EMBL" id="BCB26786.1"/>
    </source>
</evidence>
<organism evidence="1 2">
    <name type="scientific">Sulfurimicrobium lacus</name>
    <dbReference type="NCBI Taxonomy" id="2715678"/>
    <lineage>
        <taxon>Bacteria</taxon>
        <taxon>Pseudomonadati</taxon>
        <taxon>Pseudomonadota</taxon>
        <taxon>Betaproteobacteria</taxon>
        <taxon>Nitrosomonadales</taxon>
        <taxon>Sulfuricellaceae</taxon>
        <taxon>Sulfurimicrobium</taxon>
    </lineage>
</organism>
<protein>
    <submittedName>
        <fullName evidence="1">Uncharacterized protein</fullName>
    </submittedName>
</protein>
<dbReference type="Proteomes" id="UP000502260">
    <property type="component" value="Chromosome"/>
</dbReference>
<dbReference type="KEGG" id="slac:SKTS_16720"/>
<proteinExistence type="predicted"/>
<gene>
    <name evidence="1" type="ORF">SKTS_16720</name>
</gene>
<dbReference type="EMBL" id="AP022853">
    <property type="protein sequence ID" value="BCB26786.1"/>
    <property type="molecule type" value="Genomic_DNA"/>
</dbReference>
<keyword evidence="2" id="KW-1185">Reference proteome</keyword>
<dbReference type="RefSeq" id="WP_173063203.1">
    <property type="nucleotide sequence ID" value="NZ_AP022853.1"/>
</dbReference>
<accession>A0A6F8VCP7</accession>
<dbReference type="AlphaFoldDB" id="A0A6F8VCP7"/>
<evidence type="ECO:0000313" key="2">
    <source>
        <dbReference type="Proteomes" id="UP000502260"/>
    </source>
</evidence>
<sequence>MRFVIDETSWRFDGLETDQCIEFLESMLDQLDIALDQGHSTCYSDELFNTIVYQDKCFYDLYASDSPLYISRDIQERIASIFYGLSKWQDISSDWPSSFEIQVDGEPKEVAASVAWAHVQSFQNPPHHIACVVFSGGRRSGRFDVTVDMKKIPIWFVAGSQSYVDFFRWLIVEKTKNPAEMEEFAPSAFPALDFVGGAFNGIKNMSKPYLELVGPLVRHLGAMSDHGKRIFLGPRTQVAAEFGALGVDVSDENGKTKGNSEARKERTIEIDGREIVFWWHSKLERHLDRIHFNPDKIASG</sequence>